<protein>
    <submittedName>
        <fullName evidence="2">Uncharacterized protein</fullName>
    </submittedName>
</protein>
<sequence length="207" mass="21924">MGITATGVGVVTAAAGLQEGAEGRVNLQRGVRITQITVDDSGDQDANFERVNHDNTGFQAAVELNKENKIRFTAVIQNNATNNVDVRVQVDSPSAINTTVSTESNPAVDTTTGANTGINSTDKTSDTTRQVHKSTYTATLESNLDTDTDGEAIYIDVGLSDTATPGAYIIDIVIDPPNSTRLPLPWEALLSIDRRSLASIIGHVIIS</sequence>
<dbReference type="EMBL" id="KE356561">
    <property type="protein sequence ID" value="ERG96593.1"/>
    <property type="molecule type" value="Genomic_DNA"/>
</dbReference>
<feature type="region of interest" description="Disordered" evidence="1">
    <location>
        <begin position="100"/>
        <end position="126"/>
    </location>
</feature>
<evidence type="ECO:0000313" key="2">
    <source>
        <dbReference type="EMBL" id="ERG96593.1"/>
    </source>
</evidence>
<feature type="compositionally biased region" description="Polar residues" evidence="1">
    <location>
        <begin position="100"/>
        <end position="122"/>
    </location>
</feature>
<reference evidence="2 3" key="1">
    <citation type="journal article" date="2013" name="PLoS ONE">
        <title>Assembly-driven community genomics of a hypersaline microbial ecosystem.</title>
        <authorList>
            <person name="Podell S."/>
            <person name="Ugalde J.A."/>
            <person name="Narasingarao P."/>
            <person name="Banfield J.F."/>
            <person name="Heidelberg K.B."/>
            <person name="Allen E.E."/>
        </authorList>
    </citation>
    <scope>NUCLEOTIDE SEQUENCE [LARGE SCALE GENOMIC DNA]</scope>
    <source>
        <strain evidence="3">J07HQW2</strain>
    </source>
</reference>
<name>U1NI63_9EURY</name>
<evidence type="ECO:0000313" key="3">
    <source>
        <dbReference type="Proteomes" id="UP000030710"/>
    </source>
</evidence>
<dbReference type="AlphaFoldDB" id="U1NI63"/>
<proteinExistence type="predicted"/>
<gene>
    <name evidence="2" type="ORF">J07HQW2_03073</name>
</gene>
<dbReference type="Proteomes" id="UP000030710">
    <property type="component" value="Unassembled WGS sequence"/>
</dbReference>
<accession>U1NI63</accession>
<evidence type="ECO:0000256" key="1">
    <source>
        <dbReference type="SAM" id="MobiDB-lite"/>
    </source>
</evidence>
<dbReference type="RefSeq" id="WP_021056056.1">
    <property type="nucleotide sequence ID" value="NZ_KE356561.1"/>
</dbReference>
<dbReference type="HOGENOM" id="CLU_119365_0_0_2"/>
<organism evidence="2 3">
    <name type="scientific">Haloquadratum walsbyi J07HQW2</name>
    <dbReference type="NCBI Taxonomy" id="1238425"/>
    <lineage>
        <taxon>Archaea</taxon>
        <taxon>Methanobacteriati</taxon>
        <taxon>Methanobacteriota</taxon>
        <taxon>Stenosarchaea group</taxon>
        <taxon>Halobacteria</taxon>
        <taxon>Halobacteriales</taxon>
        <taxon>Haloferacaceae</taxon>
        <taxon>Haloquadratum</taxon>
    </lineage>
</organism>